<proteinExistence type="predicted"/>
<organism evidence="1 2">
    <name type="scientific">Streptomonospora algeriensis</name>
    <dbReference type="NCBI Taxonomy" id="995084"/>
    <lineage>
        <taxon>Bacteria</taxon>
        <taxon>Bacillati</taxon>
        <taxon>Actinomycetota</taxon>
        <taxon>Actinomycetes</taxon>
        <taxon>Streptosporangiales</taxon>
        <taxon>Nocardiopsidaceae</taxon>
        <taxon>Streptomonospora</taxon>
    </lineage>
</organism>
<comment type="caution">
    <text evidence="1">The sequence shown here is derived from an EMBL/GenBank/DDBJ whole genome shotgun (WGS) entry which is preliminary data.</text>
</comment>
<protein>
    <submittedName>
        <fullName evidence="1">Uncharacterized protein</fullName>
    </submittedName>
</protein>
<keyword evidence="2" id="KW-1185">Reference proteome</keyword>
<sequence length="44" mass="4630">MDWSIALTPHAGTVLTAIRMGLVPGAERGPFGAVPALVRRQCGR</sequence>
<gene>
    <name evidence="1" type="ORF">ACFQZU_05370</name>
</gene>
<dbReference type="Proteomes" id="UP001596956">
    <property type="component" value="Unassembled WGS sequence"/>
</dbReference>
<reference evidence="2" key="1">
    <citation type="journal article" date="2019" name="Int. J. Syst. Evol. Microbiol.">
        <title>The Global Catalogue of Microorganisms (GCM) 10K type strain sequencing project: providing services to taxonomists for standard genome sequencing and annotation.</title>
        <authorList>
            <consortium name="The Broad Institute Genomics Platform"/>
            <consortium name="The Broad Institute Genome Sequencing Center for Infectious Disease"/>
            <person name="Wu L."/>
            <person name="Ma J."/>
        </authorList>
    </citation>
    <scope>NUCLEOTIDE SEQUENCE [LARGE SCALE GENOMIC DNA]</scope>
    <source>
        <strain evidence="2">CCUG 63369</strain>
    </source>
</reference>
<dbReference type="EMBL" id="JBHTHR010000094">
    <property type="protein sequence ID" value="MFD0800748.1"/>
    <property type="molecule type" value="Genomic_DNA"/>
</dbReference>
<accession>A0ABW3BC12</accession>
<evidence type="ECO:0000313" key="2">
    <source>
        <dbReference type="Proteomes" id="UP001596956"/>
    </source>
</evidence>
<evidence type="ECO:0000313" key="1">
    <source>
        <dbReference type="EMBL" id="MFD0800748.1"/>
    </source>
</evidence>
<name>A0ABW3BC12_9ACTN</name>